<evidence type="ECO:0000256" key="1">
    <source>
        <dbReference type="ARBA" id="ARBA00007637"/>
    </source>
</evidence>
<dbReference type="SUPFAM" id="SSF51735">
    <property type="entry name" value="NAD(P)-binding Rossmann-fold domains"/>
    <property type="match status" value="1"/>
</dbReference>
<dbReference type="Proteomes" id="UP000736672">
    <property type="component" value="Unassembled WGS sequence"/>
</dbReference>
<evidence type="ECO:0000256" key="2">
    <source>
        <dbReference type="SAM" id="MobiDB-lite"/>
    </source>
</evidence>
<sequence length="617" mass="69030">MSKQSSRDVLDDDLPPPYTEAGPSTGAPQPSQQSITSIFSSHLNSLPLRILSNQAARTSARDQRDSEILTLLVPHVEDLLSSIAAMDPPPRIVEMTMVPEEAVNHEWVFSDEDRSRTVVRVQEDRKLQGDEKRPPKPEQKPLGERAFDEWGRWEDETEDTTPRNILWWDDRDMASRLAKYISPERVDRQVVKANVQQIKQDKKASRWGLFKKAEPPQPPPAPVRPVEDEDPVTMTVKAEEVTFRRENEMGIWEGKTGWGLVIRDLCGRVVTLIDGGAHHSAAVTATGECLVWGSSGHLGTALMLSLPTMGFTPFGIDILPSENTNHVVSITDRSAVSSILAENPIRHVLHAATLHKPHVESHSKQDFVDTNITGTLVLLEEAAKLGPQIESFIFFSTTSTFGAALSPKPGLAAAWIDETVVPIPKNIYGATKVAAEDLCFLVQKQTGMPVLVLRTSRFFPEQDDDEDRRAALDDDNLKVLELAYRRCDIEDIVRAAVCGMSKAKHLKFKKYIISAPPPFTNDPSTLQKLDKNPEEVFKAVAPGCEQVFKDKCWGYLKRIDRVYDSSKAVEELGWEPEYTFSKVVELIREGKEWKSELTAKVGKRGYHAESHGVYTTR</sequence>
<organism evidence="4 5">
    <name type="scientific">Fusarium solani</name>
    <name type="common">Filamentous fungus</name>
    <dbReference type="NCBI Taxonomy" id="169388"/>
    <lineage>
        <taxon>Eukaryota</taxon>
        <taxon>Fungi</taxon>
        <taxon>Dikarya</taxon>
        <taxon>Ascomycota</taxon>
        <taxon>Pezizomycotina</taxon>
        <taxon>Sordariomycetes</taxon>
        <taxon>Hypocreomycetidae</taxon>
        <taxon>Hypocreales</taxon>
        <taxon>Nectriaceae</taxon>
        <taxon>Fusarium</taxon>
        <taxon>Fusarium solani species complex</taxon>
    </lineage>
</organism>
<feature type="region of interest" description="Disordered" evidence="2">
    <location>
        <begin position="121"/>
        <end position="156"/>
    </location>
</feature>
<keyword evidence="5" id="KW-1185">Reference proteome</keyword>
<dbReference type="OrthoDB" id="202470at2759"/>
<comment type="caution">
    <text evidence="4">The sequence shown here is derived from an EMBL/GenBank/DDBJ whole genome shotgun (WGS) entry which is preliminary data.</text>
</comment>
<evidence type="ECO:0000313" key="4">
    <source>
        <dbReference type="EMBL" id="KAH7250759.1"/>
    </source>
</evidence>
<dbReference type="InterPro" id="IPR009091">
    <property type="entry name" value="RCC1/BLIP-II"/>
</dbReference>
<proteinExistence type="inferred from homology"/>
<dbReference type="AlphaFoldDB" id="A0A9P9H3X8"/>
<feature type="compositionally biased region" description="Polar residues" evidence="2">
    <location>
        <begin position="26"/>
        <end position="39"/>
    </location>
</feature>
<comment type="similarity">
    <text evidence="1">Belongs to the NAD(P)-dependent epimerase/dehydratase family.</text>
</comment>
<evidence type="ECO:0000313" key="5">
    <source>
        <dbReference type="Proteomes" id="UP000736672"/>
    </source>
</evidence>
<feature type="compositionally biased region" description="Basic and acidic residues" evidence="2">
    <location>
        <begin position="121"/>
        <end position="154"/>
    </location>
</feature>
<dbReference type="PANTHER" id="PTHR43000">
    <property type="entry name" value="DTDP-D-GLUCOSE 4,6-DEHYDRATASE-RELATED"/>
    <property type="match status" value="1"/>
</dbReference>
<evidence type="ECO:0000259" key="3">
    <source>
        <dbReference type="Pfam" id="PF01370"/>
    </source>
</evidence>
<reference evidence="4" key="1">
    <citation type="journal article" date="2021" name="Nat. Commun.">
        <title>Genetic determinants of endophytism in the Arabidopsis root mycobiome.</title>
        <authorList>
            <person name="Mesny F."/>
            <person name="Miyauchi S."/>
            <person name="Thiergart T."/>
            <person name="Pickel B."/>
            <person name="Atanasova L."/>
            <person name="Karlsson M."/>
            <person name="Huettel B."/>
            <person name="Barry K.W."/>
            <person name="Haridas S."/>
            <person name="Chen C."/>
            <person name="Bauer D."/>
            <person name="Andreopoulos W."/>
            <person name="Pangilinan J."/>
            <person name="LaButti K."/>
            <person name="Riley R."/>
            <person name="Lipzen A."/>
            <person name="Clum A."/>
            <person name="Drula E."/>
            <person name="Henrissat B."/>
            <person name="Kohler A."/>
            <person name="Grigoriev I.V."/>
            <person name="Martin F.M."/>
            <person name="Hacquard S."/>
        </authorList>
    </citation>
    <scope>NUCLEOTIDE SEQUENCE</scope>
    <source>
        <strain evidence="4">FSSC 5 MPI-SDFR-AT-0091</strain>
    </source>
</reference>
<dbReference type="Pfam" id="PF01370">
    <property type="entry name" value="Epimerase"/>
    <property type="match status" value="1"/>
</dbReference>
<gene>
    <name evidence="4" type="ORF">B0J15DRAFT_536609</name>
</gene>
<dbReference type="EMBL" id="JAGTJS010000012">
    <property type="protein sequence ID" value="KAH7250759.1"/>
    <property type="molecule type" value="Genomic_DNA"/>
</dbReference>
<name>A0A9P9H3X8_FUSSL</name>
<dbReference type="CDD" id="cd08946">
    <property type="entry name" value="SDR_e"/>
    <property type="match status" value="1"/>
</dbReference>
<dbReference type="InterPro" id="IPR036291">
    <property type="entry name" value="NAD(P)-bd_dom_sf"/>
</dbReference>
<accession>A0A9P9H3X8</accession>
<protein>
    <recommendedName>
        <fullName evidence="3">NAD-dependent epimerase/dehydratase domain-containing protein</fullName>
    </recommendedName>
</protein>
<feature type="domain" description="NAD-dependent epimerase/dehydratase" evidence="3">
    <location>
        <begin position="290"/>
        <end position="462"/>
    </location>
</feature>
<dbReference type="InterPro" id="IPR001509">
    <property type="entry name" value="Epimerase_deHydtase"/>
</dbReference>
<dbReference type="SUPFAM" id="SSF50985">
    <property type="entry name" value="RCC1/BLIP-II"/>
    <property type="match status" value="1"/>
</dbReference>
<feature type="region of interest" description="Disordered" evidence="2">
    <location>
        <begin position="1"/>
        <end position="39"/>
    </location>
</feature>
<dbReference type="Gene3D" id="3.40.50.720">
    <property type="entry name" value="NAD(P)-binding Rossmann-like Domain"/>
    <property type="match status" value="1"/>
</dbReference>